<keyword evidence="3" id="KW-0812">Transmembrane</keyword>
<organism evidence="4 5">
    <name type="scientific">Crepidotus variabilis</name>
    <dbReference type="NCBI Taxonomy" id="179855"/>
    <lineage>
        <taxon>Eukaryota</taxon>
        <taxon>Fungi</taxon>
        <taxon>Dikarya</taxon>
        <taxon>Basidiomycota</taxon>
        <taxon>Agaricomycotina</taxon>
        <taxon>Agaricomycetes</taxon>
        <taxon>Agaricomycetidae</taxon>
        <taxon>Agaricales</taxon>
        <taxon>Agaricineae</taxon>
        <taxon>Crepidotaceae</taxon>
        <taxon>Crepidotus</taxon>
    </lineage>
</organism>
<reference evidence="4" key="1">
    <citation type="submission" date="2020-11" db="EMBL/GenBank/DDBJ databases">
        <authorList>
            <consortium name="DOE Joint Genome Institute"/>
            <person name="Ahrendt S."/>
            <person name="Riley R."/>
            <person name="Andreopoulos W."/>
            <person name="Labutti K."/>
            <person name="Pangilinan J."/>
            <person name="Ruiz-Duenas F.J."/>
            <person name="Barrasa J.M."/>
            <person name="Sanchez-Garcia M."/>
            <person name="Camarero S."/>
            <person name="Miyauchi S."/>
            <person name="Serrano A."/>
            <person name="Linde D."/>
            <person name="Babiker R."/>
            <person name="Drula E."/>
            <person name="Ayuso-Fernandez I."/>
            <person name="Pacheco R."/>
            <person name="Padilla G."/>
            <person name="Ferreira P."/>
            <person name="Barriuso J."/>
            <person name="Kellner H."/>
            <person name="Castanera R."/>
            <person name="Alfaro M."/>
            <person name="Ramirez L."/>
            <person name="Pisabarro A.G."/>
            <person name="Kuo A."/>
            <person name="Tritt A."/>
            <person name="Lipzen A."/>
            <person name="He G."/>
            <person name="Yan M."/>
            <person name="Ng V."/>
            <person name="Cullen D."/>
            <person name="Martin F."/>
            <person name="Rosso M.-N."/>
            <person name="Henrissat B."/>
            <person name="Hibbett D."/>
            <person name="Martinez A.T."/>
            <person name="Grigoriev I.V."/>
        </authorList>
    </citation>
    <scope>NUCLEOTIDE SEQUENCE</scope>
    <source>
        <strain evidence="4">CBS 506.95</strain>
    </source>
</reference>
<dbReference type="Proteomes" id="UP000807306">
    <property type="component" value="Unassembled WGS sequence"/>
</dbReference>
<accession>A0A9P6EGW7</accession>
<dbReference type="GO" id="GO:0046872">
    <property type="term" value="F:metal ion binding"/>
    <property type="evidence" value="ECO:0007669"/>
    <property type="project" value="UniProtKB-UniRule"/>
</dbReference>
<keyword evidence="1" id="KW-0479">Metal-binding</keyword>
<comment type="cofactor">
    <cofactor evidence="1">
        <name>Zn(2+)</name>
        <dbReference type="ChEBI" id="CHEBI:29105"/>
    </cofactor>
</comment>
<keyword evidence="3" id="KW-1133">Transmembrane helix</keyword>
<dbReference type="GO" id="GO:0006508">
    <property type="term" value="P:proteolysis"/>
    <property type="evidence" value="ECO:0007669"/>
    <property type="project" value="UniProtKB-KW"/>
</dbReference>
<feature type="region of interest" description="Disordered" evidence="2">
    <location>
        <begin position="1"/>
        <end position="31"/>
    </location>
</feature>
<evidence type="ECO:0000313" key="5">
    <source>
        <dbReference type="Proteomes" id="UP000807306"/>
    </source>
</evidence>
<keyword evidence="3" id="KW-0472">Membrane</keyword>
<dbReference type="InterPro" id="IPR032466">
    <property type="entry name" value="Metal_Hydrolase"/>
</dbReference>
<feature type="compositionally biased region" description="Basic and acidic residues" evidence="2">
    <location>
        <begin position="19"/>
        <end position="31"/>
    </location>
</feature>
<evidence type="ECO:0000256" key="1">
    <source>
        <dbReference type="RuleBase" id="RU341113"/>
    </source>
</evidence>
<evidence type="ECO:0000256" key="3">
    <source>
        <dbReference type="SAM" id="Phobius"/>
    </source>
</evidence>
<keyword evidence="1" id="KW-0378">Hydrolase</keyword>
<comment type="catalytic activity">
    <reaction evidence="1">
        <text>an L-aminoacyl-L-amino acid + H2O = 2 an L-alpha-amino acid</text>
        <dbReference type="Rhea" id="RHEA:48940"/>
        <dbReference type="ChEBI" id="CHEBI:15377"/>
        <dbReference type="ChEBI" id="CHEBI:59869"/>
        <dbReference type="ChEBI" id="CHEBI:77460"/>
        <dbReference type="EC" id="3.4.13.19"/>
    </reaction>
</comment>
<dbReference type="GO" id="GO:0070573">
    <property type="term" value="F:metallodipeptidase activity"/>
    <property type="evidence" value="ECO:0007669"/>
    <property type="project" value="InterPro"/>
</dbReference>
<keyword evidence="1" id="KW-0482">Metalloprotease</keyword>
<name>A0A9P6EGW7_9AGAR</name>
<comment type="similarity">
    <text evidence="1">Belongs to the metallo-dependent hydrolases superfamily. Peptidase M19 family.</text>
</comment>
<keyword evidence="1" id="KW-0645">Protease</keyword>
<dbReference type="PANTHER" id="PTHR10443">
    <property type="entry name" value="MICROSOMAL DIPEPTIDASE"/>
    <property type="match status" value="1"/>
</dbReference>
<dbReference type="AlphaFoldDB" id="A0A9P6EGW7"/>
<protein>
    <recommendedName>
        <fullName evidence="1">Dipeptidase</fullName>
        <ecNumber evidence="1">3.4.13.19</ecNumber>
    </recommendedName>
</protein>
<sequence>MNRSRDNSNERSPLLNTNGHHEDDERTRGALSTRDPKSRIVVWSVLTLVFIAALVVLVGFEDKLGDSVKGWLGILPKNPTKAAIMILDKAPVIDGHIDLPALVRYKYANNVSAIDLNRKMPGHVDIPRLKKGKVGGFFWSTYVSCPKPDIAGKNFLGASWKVRDTLEQIDVSKLLIEKYPETFSLALNSGDVKNAISGGKIASLLGVEGGHQLGNSIAVLRQYHALGVRYLTLTHTCHNAFADSCGLLPGIIPLHYGLSPLGRSLIGEMNRLGVLVDLSHTSDDTARQALNHSKAPVIWSHSSARAVHEVPRNVPDDILKLIGRGANKTDAVVMVNFAPFFIAYPGEADLYAVADHVDHIARIAGKEHVGLGSDFDGIGEVPEGLEDVSKYPALIAELYRRGWNKYELAGLTGGNLLRVMEGAEEVAKELQTANTRPVFDIYSKRKDLPPRASEEDL</sequence>
<proteinExistence type="inferred from homology"/>
<feature type="transmembrane region" description="Helical" evidence="3">
    <location>
        <begin position="40"/>
        <end position="60"/>
    </location>
</feature>
<keyword evidence="1" id="KW-0224">Dipeptidase</keyword>
<dbReference type="InterPro" id="IPR008257">
    <property type="entry name" value="Pept_M19"/>
</dbReference>
<dbReference type="SUPFAM" id="SSF51556">
    <property type="entry name" value="Metallo-dependent hydrolases"/>
    <property type="match status" value="1"/>
</dbReference>
<keyword evidence="5" id="KW-1185">Reference proteome</keyword>
<dbReference type="CDD" id="cd01301">
    <property type="entry name" value="rDP_like"/>
    <property type="match status" value="1"/>
</dbReference>
<dbReference type="PANTHER" id="PTHR10443:SF12">
    <property type="entry name" value="DIPEPTIDASE"/>
    <property type="match status" value="1"/>
</dbReference>
<dbReference type="OrthoDB" id="445695at2759"/>
<dbReference type="EC" id="3.4.13.19" evidence="1"/>
<evidence type="ECO:0000313" key="4">
    <source>
        <dbReference type="EMBL" id="KAF9528504.1"/>
    </source>
</evidence>
<dbReference type="Pfam" id="PF01244">
    <property type="entry name" value="Peptidase_M19"/>
    <property type="match status" value="1"/>
</dbReference>
<dbReference type="Gene3D" id="3.20.20.140">
    <property type="entry name" value="Metal-dependent hydrolases"/>
    <property type="match status" value="1"/>
</dbReference>
<dbReference type="EMBL" id="MU157852">
    <property type="protein sequence ID" value="KAF9528504.1"/>
    <property type="molecule type" value="Genomic_DNA"/>
</dbReference>
<dbReference type="PROSITE" id="PS51365">
    <property type="entry name" value="RENAL_DIPEPTIDASE_2"/>
    <property type="match status" value="1"/>
</dbReference>
<evidence type="ECO:0000256" key="2">
    <source>
        <dbReference type="SAM" id="MobiDB-lite"/>
    </source>
</evidence>
<gene>
    <name evidence="4" type="ORF">CPB83DRAFT_313344</name>
</gene>
<comment type="caution">
    <text evidence="4">The sequence shown here is derived from an EMBL/GenBank/DDBJ whole genome shotgun (WGS) entry which is preliminary data.</text>
</comment>
<keyword evidence="1" id="KW-0862">Zinc</keyword>